<accession>A0A085WIW4</accession>
<organism evidence="1 2">
    <name type="scientific">Hyalangium minutum</name>
    <dbReference type="NCBI Taxonomy" id="394096"/>
    <lineage>
        <taxon>Bacteria</taxon>
        <taxon>Pseudomonadati</taxon>
        <taxon>Myxococcota</taxon>
        <taxon>Myxococcia</taxon>
        <taxon>Myxococcales</taxon>
        <taxon>Cystobacterineae</taxon>
        <taxon>Archangiaceae</taxon>
        <taxon>Hyalangium</taxon>
    </lineage>
</organism>
<proteinExistence type="predicted"/>
<gene>
    <name evidence="1" type="ORF">DB31_8110</name>
</gene>
<dbReference type="Proteomes" id="UP000028725">
    <property type="component" value="Unassembled WGS sequence"/>
</dbReference>
<comment type="caution">
    <text evidence="1">The sequence shown here is derived from an EMBL/GenBank/DDBJ whole genome shotgun (WGS) entry which is preliminary data.</text>
</comment>
<reference evidence="1 2" key="1">
    <citation type="submission" date="2014-04" db="EMBL/GenBank/DDBJ databases">
        <title>Genome assembly of Hyalangium minutum DSM 14724.</title>
        <authorList>
            <person name="Sharma G."/>
            <person name="Subramanian S."/>
        </authorList>
    </citation>
    <scope>NUCLEOTIDE SEQUENCE [LARGE SCALE GENOMIC DNA]</scope>
    <source>
        <strain evidence="1 2">DSM 14724</strain>
    </source>
</reference>
<evidence type="ECO:0000313" key="1">
    <source>
        <dbReference type="EMBL" id="KFE67627.1"/>
    </source>
</evidence>
<keyword evidence="2" id="KW-1185">Reference proteome</keyword>
<name>A0A085WIW4_9BACT</name>
<dbReference type="EMBL" id="JMCB01000007">
    <property type="protein sequence ID" value="KFE67627.1"/>
    <property type="molecule type" value="Genomic_DNA"/>
</dbReference>
<sequence length="600" mass="64430">MLAAAGLNCGGEAGWEPPKLGVQEQSSETVMVPTGITTAARLGQGRDWVKEELRSECVRSATSVTIPLQQANLRFSSSMLREEASESLGFSLEAKARFGLVDASAKARFSRSLTSSSLSVGMFYMADYRLGIQKLDEGSLQWLVQPGSADWLSRCGDEFMLQKEVGGQLYLLYRLDFSSLSARQEFEASVGVSWPAGSVNSQVSSQASRFAGRASVHVEAFQYGGDVTRLSSILGGAAEAGRVVLDCSMTNLAPCGAFMQNAITYASAQGAGTFSDSLNSQPADRVYLFKDWGMLGVPAPVRTVGASVQQARTSLRQLFDQQVEFQERVATLKSGRLYVSPDLRSRLDAHELGVQRNLSLISDAVKRCYDQLTDPQNPTLVNDCVTGSQLSTLVSKGYDPNLTIAALNVDVRLPFVFGGMYQVDDSRSSPNDVVNPFTGTVGCPSGFTAMQFGRIYTPEHRTGANQFLCVAPQGTVQGWSFTGLFQVDDRGSAGNNVSNTFAGGLLNCPMGTGIAYRFGRATGPESLWGVNQNLCSLGTRTSEKMPLGGLYQVDDCGRNNVANPLTGTLSCPDGFATLQVGRVKTPESRCGANQYLCKAY</sequence>
<evidence type="ECO:0000313" key="2">
    <source>
        <dbReference type="Proteomes" id="UP000028725"/>
    </source>
</evidence>
<dbReference type="AlphaFoldDB" id="A0A085WIW4"/>
<protein>
    <submittedName>
        <fullName evidence="1">Internalin A</fullName>
    </submittedName>
</protein>